<organism evidence="7 8">
    <name type="scientific">Eleusine coracana subsp. coracana</name>
    <dbReference type="NCBI Taxonomy" id="191504"/>
    <lineage>
        <taxon>Eukaryota</taxon>
        <taxon>Viridiplantae</taxon>
        <taxon>Streptophyta</taxon>
        <taxon>Embryophyta</taxon>
        <taxon>Tracheophyta</taxon>
        <taxon>Spermatophyta</taxon>
        <taxon>Magnoliopsida</taxon>
        <taxon>Liliopsida</taxon>
        <taxon>Poales</taxon>
        <taxon>Poaceae</taxon>
        <taxon>PACMAD clade</taxon>
        <taxon>Chloridoideae</taxon>
        <taxon>Cynodonteae</taxon>
        <taxon>Eleusininae</taxon>
        <taxon>Eleusine</taxon>
    </lineage>
</organism>
<evidence type="ECO:0000313" key="7">
    <source>
        <dbReference type="EMBL" id="GJN01668.1"/>
    </source>
</evidence>
<proteinExistence type="predicted"/>
<dbReference type="GO" id="GO:0005634">
    <property type="term" value="C:nucleus"/>
    <property type="evidence" value="ECO:0007669"/>
    <property type="project" value="TreeGrafter"/>
</dbReference>
<evidence type="ECO:0000256" key="5">
    <source>
        <dbReference type="SAM" id="MobiDB-lite"/>
    </source>
</evidence>
<dbReference type="EMBL" id="BQKI01000009">
    <property type="protein sequence ID" value="GJN01668.1"/>
    <property type="molecule type" value="Genomic_DNA"/>
</dbReference>
<accession>A0AAV5CUB3</accession>
<feature type="region of interest" description="Disordered" evidence="5">
    <location>
        <begin position="1"/>
        <end position="27"/>
    </location>
</feature>
<name>A0AAV5CUB3_ELECO</name>
<evidence type="ECO:0000313" key="8">
    <source>
        <dbReference type="Proteomes" id="UP001054889"/>
    </source>
</evidence>
<keyword evidence="8" id="KW-1185">Reference proteome</keyword>
<dbReference type="PROSITE" id="PS50808">
    <property type="entry name" value="ZF_BED"/>
    <property type="match status" value="1"/>
</dbReference>
<reference evidence="7" key="2">
    <citation type="submission" date="2021-12" db="EMBL/GenBank/DDBJ databases">
        <title>Resequencing data analysis of finger millet.</title>
        <authorList>
            <person name="Hatakeyama M."/>
            <person name="Aluri S."/>
            <person name="Balachadran M.T."/>
            <person name="Sivarajan S.R."/>
            <person name="Poveda L."/>
            <person name="Shimizu-Inatsugi R."/>
            <person name="Schlapbach R."/>
            <person name="Sreeman S.M."/>
            <person name="Shimizu K.K."/>
        </authorList>
    </citation>
    <scope>NUCLEOTIDE SEQUENCE</scope>
</reference>
<reference evidence="7" key="1">
    <citation type="journal article" date="2018" name="DNA Res.">
        <title>Multiple hybrid de novo genome assembly of finger millet, an orphan allotetraploid crop.</title>
        <authorList>
            <person name="Hatakeyama M."/>
            <person name="Aluri S."/>
            <person name="Balachadran M.T."/>
            <person name="Sivarajan S.R."/>
            <person name="Patrignani A."/>
            <person name="Gruter S."/>
            <person name="Poveda L."/>
            <person name="Shimizu-Inatsugi R."/>
            <person name="Baeten J."/>
            <person name="Francoijs K.J."/>
            <person name="Nataraja K.N."/>
            <person name="Reddy Y.A.N."/>
            <person name="Phadnis S."/>
            <person name="Ravikumar R.L."/>
            <person name="Schlapbach R."/>
            <person name="Sreeman S.M."/>
            <person name="Shimizu K.K."/>
        </authorList>
    </citation>
    <scope>NUCLEOTIDE SEQUENCE</scope>
</reference>
<dbReference type="PANTHER" id="PTHR34396">
    <property type="entry name" value="OS03G0264950 PROTEIN-RELATED"/>
    <property type="match status" value="1"/>
</dbReference>
<protein>
    <recommendedName>
        <fullName evidence="6">BED-type domain-containing protein</fullName>
    </recommendedName>
</protein>
<dbReference type="SMART" id="SM00614">
    <property type="entry name" value="ZnF_BED"/>
    <property type="match status" value="1"/>
</dbReference>
<dbReference type="InterPro" id="IPR003656">
    <property type="entry name" value="Znf_BED"/>
</dbReference>
<evidence type="ECO:0000256" key="4">
    <source>
        <dbReference type="PROSITE-ProRule" id="PRU00027"/>
    </source>
</evidence>
<dbReference type="InterPro" id="IPR053031">
    <property type="entry name" value="Cuticle_assoc_protein"/>
</dbReference>
<evidence type="ECO:0000256" key="1">
    <source>
        <dbReference type="ARBA" id="ARBA00022723"/>
    </source>
</evidence>
<dbReference type="GO" id="GO:0008270">
    <property type="term" value="F:zinc ion binding"/>
    <property type="evidence" value="ECO:0007669"/>
    <property type="project" value="UniProtKB-KW"/>
</dbReference>
<sequence length="169" mass="19769">MEHSLIQRVAENPDEFEDEEEEDNSNSMKVSVAFEGVQTPFRYKHKKRSKVWEEYKPIFMNGKVQFAECLYCHCRMSCKDSNGTSHLWRHQKICPGKDEVAQRQQKDSFFQCVVVNENEPVTPNDAVDQIITETLDDIRTVSSVLPSRFKSKVWKEFIPVYVDEKLQAC</sequence>
<dbReference type="Proteomes" id="UP001054889">
    <property type="component" value="Unassembled WGS sequence"/>
</dbReference>
<dbReference type="GO" id="GO:1990837">
    <property type="term" value="F:sequence-specific double-stranded DNA binding"/>
    <property type="evidence" value="ECO:0007669"/>
    <property type="project" value="TreeGrafter"/>
</dbReference>
<evidence type="ECO:0000256" key="2">
    <source>
        <dbReference type="ARBA" id="ARBA00022771"/>
    </source>
</evidence>
<keyword evidence="2 4" id="KW-0863">Zinc-finger</keyword>
<keyword evidence="1" id="KW-0479">Metal-binding</keyword>
<evidence type="ECO:0000259" key="6">
    <source>
        <dbReference type="PROSITE" id="PS50808"/>
    </source>
</evidence>
<comment type="caution">
    <text evidence="7">The sequence shown here is derived from an EMBL/GenBank/DDBJ whole genome shotgun (WGS) entry which is preliminary data.</text>
</comment>
<evidence type="ECO:0000256" key="3">
    <source>
        <dbReference type="ARBA" id="ARBA00022833"/>
    </source>
</evidence>
<dbReference type="InterPro" id="IPR036236">
    <property type="entry name" value="Znf_C2H2_sf"/>
</dbReference>
<dbReference type="AlphaFoldDB" id="A0AAV5CUB3"/>
<dbReference type="SUPFAM" id="SSF57667">
    <property type="entry name" value="beta-beta-alpha zinc fingers"/>
    <property type="match status" value="1"/>
</dbReference>
<feature type="compositionally biased region" description="Acidic residues" evidence="5">
    <location>
        <begin position="12"/>
        <end position="24"/>
    </location>
</feature>
<feature type="domain" description="BED-type" evidence="6">
    <location>
        <begin position="46"/>
        <end position="90"/>
    </location>
</feature>
<gene>
    <name evidence="7" type="primary">ga18949</name>
    <name evidence="7" type="ORF">PR202_ga18949</name>
</gene>
<keyword evidence="3" id="KW-0862">Zinc</keyword>
<dbReference type="GO" id="GO:0006357">
    <property type="term" value="P:regulation of transcription by RNA polymerase II"/>
    <property type="evidence" value="ECO:0007669"/>
    <property type="project" value="TreeGrafter"/>
</dbReference>
<dbReference type="PANTHER" id="PTHR34396:SF32">
    <property type="entry name" value="OS09G0382120 PROTEIN"/>
    <property type="match status" value="1"/>
</dbReference>